<dbReference type="RefSeq" id="WP_002655573.1">
    <property type="nucleotide sequence ID" value="NZ_CH672377.1"/>
</dbReference>
<dbReference type="Proteomes" id="UP000004358">
    <property type="component" value="Unassembled WGS sequence"/>
</dbReference>
<proteinExistence type="predicted"/>
<evidence type="ECO:0008006" key="3">
    <source>
        <dbReference type="Google" id="ProtNLM"/>
    </source>
</evidence>
<evidence type="ECO:0000313" key="1">
    <source>
        <dbReference type="EMBL" id="EAQ82703.1"/>
    </source>
</evidence>
<dbReference type="HOGENOM" id="CLU_113730_5_0_0"/>
<organism evidence="1 2">
    <name type="scientific">Blastopirellula marina DSM 3645</name>
    <dbReference type="NCBI Taxonomy" id="314230"/>
    <lineage>
        <taxon>Bacteria</taxon>
        <taxon>Pseudomonadati</taxon>
        <taxon>Planctomycetota</taxon>
        <taxon>Planctomycetia</taxon>
        <taxon>Pirellulales</taxon>
        <taxon>Pirellulaceae</taxon>
        <taxon>Blastopirellula</taxon>
    </lineage>
</organism>
<reference evidence="1 2" key="1">
    <citation type="submission" date="2006-02" db="EMBL/GenBank/DDBJ databases">
        <authorList>
            <person name="Amann R."/>
            <person name="Ferriera S."/>
            <person name="Johnson J."/>
            <person name="Kravitz S."/>
            <person name="Halpern A."/>
            <person name="Remington K."/>
            <person name="Beeson K."/>
            <person name="Tran B."/>
            <person name="Rogers Y.-H."/>
            <person name="Friedman R."/>
            <person name="Venter J.C."/>
        </authorList>
    </citation>
    <scope>NUCLEOTIDE SEQUENCE [LARGE SCALE GENOMIC DNA]</scope>
    <source>
        <strain evidence="1 2">DSM 3645</strain>
    </source>
</reference>
<dbReference type="AlphaFoldDB" id="A3ZLS0"/>
<dbReference type="EMBL" id="AANZ01000001">
    <property type="protein sequence ID" value="EAQ82703.1"/>
    <property type="molecule type" value="Genomic_DNA"/>
</dbReference>
<dbReference type="OrthoDB" id="286727at2"/>
<name>A3ZLS0_9BACT</name>
<evidence type="ECO:0000313" key="2">
    <source>
        <dbReference type="Proteomes" id="UP000004358"/>
    </source>
</evidence>
<protein>
    <recommendedName>
        <fullName evidence="3">Carboxypeptidase regulatory-like domain-containing protein</fullName>
    </recommendedName>
</protein>
<accession>A3ZLS0</accession>
<gene>
    <name evidence="1" type="ORF">DSM3645_09897</name>
</gene>
<sequence length="194" mass="20770">MNPLQNAIAVNRAKSHLTALLQLAAGSCCLIALIGCGSNPYLPVSGTVLLDGQPLEDAKLIFEPIGDSQGNTSGRPSYGRTDASGQYSLHCPIADQDGAAIGQHRVRIVTTRLPTYTDAQRSKARALLQKQETEGGNPNAEITEEMVNNYLSDVVRVVAPKETLPAKYNSQTELEFTVKASGDNQADFDLQSGR</sequence>
<comment type="caution">
    <text evidence="1">The sequence shown here is derived from an EMBL/GenBank/DDBJ whole genome shotgun (WGS) entry which is preliminary data.</text>
</comment>